<organism evidence="2 3">
    <name type="scientific">Ditylenchus destructor</name>
    <dbReference type="NCBI Taxonomy" id="166010"/>
    <lineage>
        <taxon>Eukaryota</taxon>
        <taxon>Metazoa</taxon>
        <taxon>Ecdysozoa</taxon>
        <taxon>Nematoda</taxon>
        <taxon>Chromadorea</taxon>
        <taxon>Rhabditida</taxon>
        <taxon>Tylenchina</taxon>
        <taxon>Tylenchomorpha</taxon>
        <taxon>Sphaerularioidea</taxon>
        <taxon>Anguinidae</taxon>
        <taxon>Anguininae</taxon>
        <taxon>Ditylenchus</taxon>
    </lineage>
</organism>
<sequence length="665" mass="76305">MESQSNSSTLVYSSQNRQTPKNDTNEPLEEETSQLWMIRRLKTLLFSSPGEQSDGINEQFISDFILHQDITVLRNFLMASGLRRVLFLCIYRVTVPSFDSLSETIAATLQLTESKPRQIQKMSKISLKAELSQPSNLSQTTESKPKAEATKTSPKKIKKSEKTKKNVRKNKKSGKSADQGNGDEADAISIQINDEDTNYADLYADLSAPEIAETSDVQETDGRETKSEKDSEEEATQKSMMFGIVSQELVQEEFAALQQNTQMETKVTLKWHSKQCLPFDIDYVEAGESGEEQCQEFVYILTRDSLKTDEKSEFDRIYHMDYCTDMGPIRNVLRTGKTLLGAEVPFQMQIDMLVNLQTPSGTMRTVYWQNPEFRFENLILDSVVKAEKGRSLNVLGASSSGQQFVAALVEQENSAEFIDNLLRPRIYAYVTNPSPAGRTQLIIELSLYELKFISGDNLLHSSVVDRLQRALTIFSMIHILYVPTNRDWIHKALFHAIELTARVLATNLQQRMWNLLGEDCSDRAERKFTSQTHSESKKMAHEVRPLLTEYLRLGEMCMEQNTDEYVCLEKIRQCLTILDYIEEDFEKIHSMVRDMRDPRRDMTFDRTKLNEAKEIVRSIWSTFEESYFESSLESGNYEAMKNVYLQSSELIVKLKESIPPLDKYC</sequence>
<evidence type="ECO:0000256" key="1">
    <source>
        <dbReference type="SAM" id="MobiDB-lite"/>
    </source>
</evidence>
<feature type="compositionally biased region" description="Polar residues" evidence="1">
    <location>
        <begin position="132"/>
        <end position="142"/>
    </location>
</feature>
<proteinExistence type="predicted"/>
<accession>A0AAD4RCH2</accession>
<dbReference type="EMBL" id="JAKKPZ010000002">
    <property type="protein sequence ID" value="KAI1726077.1"/>
    <property type="molecule type" value="Genomic_DNA"/>
</dbReference>
<dbReference type="AlphaFoldDB" id="A0AAD4RCH2"/>
<feature type="region of interest" description="Disordered" evidence="1">
    <location>
        <begin position="1"/>
        <end position="31"/>
    </location>
</feature>
<gene>
    <name evidence="2" type="ORF">DdX_02771</name>
</gene>
<keyword evidence="3" id="KW-1185">Reference proteome</keyword>
<reference evidence="2" key="1">
    <citation type="submission" date="2022-01" db="EMBL/GenBank/DDBJ databases">
        <title>Genome Sequence Resource for Two Populations of Ditylenchus destructor, the Migratory Endoparasitic Phytonematode.</title>
        <authorList>
            <person name="Zhang H."/>
            <person name="Lin R."/>
            <person name="Xie B."/>
        </authorList>
    </citation>
    <scope>NUCLEOTIDE SEQUENCE</scope>
    <source>
        <strain evidence="2">BazhouSP</strain>
    </source>
</reference>
<evidence type="ECO:0000313" key="2">
    <source>
        <dbReference type="EMBL" id="KAI1726077.1"/>
    </source>
</evidence>
<protein>
    <submittedName>
        <fullName evidence="2">Uncharacterized protein</fullName>
    </submittedName>
</protein>
<dbReference type="Proteomes" id="UP001201812">
    <property type="component" value="Unassembled WGS sequence"/>
</dbReference>
<name>A0AAD4RCH2_9BILA</name>
<feature type="region of interest" description="Disordered" evidence="1">
    <location>
        <begin position="130"/>
        <end position="185"/>
    </location>
</feature>
<evidence type="ECO:0000313" key="3">
    <source>
        <dbReference type="Proteomes" id="UP001201812"/>
    </source>
</evidence>
<feature type="compositionally biased region" description="Basic residues" evidence="1">
    <location>
        <begin position="153"/>
        <end position="174"/>
    </location>
</feature>
<feature type="compositionally biased region" description="Basic and acidic residues" evidence="1">
    <location>
        <begin position="220"/>
        <end position="229"/>
    </location>
</feature>
<comment type="caution">
    <text evidence="2">The sequence shown here is derived from an EMBL/GenBank/DDBJ whole genome shotgun (WGS) entry which is preliminary data.</text>
</comment>
<feature type="region of interest" description="Disordered" evidence="1">
    <location>
        <begin position="209"/>
        <end position="238"/>
    </location>
</feature>
<feature type="compositionally biased region" description="Polar residues" evidence="1">
    <location>
        <begin position="1"/>
        <end position="22"/>
    </location>
</feature>